<reference evidence="4 5" key="1">
    <citation type="submission" date="2020-05" db="EMBL/GenBank/DDBJ databases">
        <title>Genome sequencing of Spirosoma sp. TS118.</title>
        <authorList>
            <person name="Lee J.-H."/>
            <person name="Jeong S."/>
            <person name="Zhao L."/>
            <person name="Jung J.-H."/>
            <person name="Kim M.-K."/>
            <person name="Lim S."/>
        </authorList>
    </citation>
    <scope>NUCLEOTIDE SEQUENCE [LARGE SCALE GENOMIC DNA]</scope>
    <source>
        <strain evidence="4 5">TS118</strain>
    </source>
</reference>
<sequence>MMDSKDPVVQYYQEVSEQCIHYLSIDGVIFGFHQNQLKVLLLRWKGTNEWSLPGGFIRKAESVDKAAQRIMQERTGLQELYLRQFHVFGEALRYDQEATWQKINLPIKGVNWSERTISLGYYALVEHSKVVPTPDFLTEECRWWSLEEIPALLFDHNHIIEVALQSLRSQLGDLPISHLLPDIFTIPELQRLHETILGHPLDARNFYKKVMASNVLQRLSERRAGTPHKAPYLYRFRTGSTSAEPYSGIDYVD</sequence>
<proteinExistence type="predicted"/>
<dbReference type="PANTHER" id="PTHR43046:SF2">
    <property type="entry name" value="8-OXO-DGTP DIPHOSPHATASE-RELATED"/>
    <property type="match status" value="1"/>
</dbReference>
<dbReference type="InterPro" id="IPR000086">
    <property type="entry name" value="NUDIX_hydrolase_dom"/>
</dbReference>
<dbReference type="Pfam" id="PF00293">
    <property type="entry name" value="NUDIX"/>
    <property type="match status" value="1"/>
</dbReference>
<gene>
    <name evidence="4" type="ORF">HNV11_10815</name>
</gene>
<keyword evidence="5" id="KW-1185">Reference proteome</keyword>
<dbReference type="Proteomes" id="UP000502756">
    <property type="component" value="Chromosome"/>
</dbReference>
<protein>
    <submittedName>
        <fullName evidence="4">NUDIX hydrolase</fullName>
    </submittedName>
</protein>
<dbReference type="GO" id="GO:0016787">
    <property type="term" value="F:hydrolase activity"/>
    <property type="evidence" value="ECO:0007669"/>
    <property type="project" value="UniProtKB-KW"/>
</dbReference>
<keyword evidence="2 4" id="KW-0378">Hydrolase</keyword>
<name>A0A6M5Y8J6_9BACT</name>
<dbReference type="SUPFAM" id="SSF55811">
    <property type="entry name" value="Nudix"/>
    <property type="match status" value="1"/>
</dbReference>
<dbReference type="InterPro" id="IPR054105">
    <property type="entry name" value="WHD_NrtR"/>
</dbReference>
<dbReference type="Gene3D" id="1.10.10.10">
    <property type="entry name" value="Winged helix-like DNA-binding domain superfamily/Winged helix DNA-binding domain"/>
    <property type="match status" value="1"/>
</dbReference>
<dbReference type="PANTHER" id="PTHR43046">
    <property type="entry name" value="GDP-MANNOSE MANNOSYL HYDROLASE"/>
    <property type="match status" value="1"/>
</dbReference>
<dbReference type="CDD" id="cd18873">
    <property type="entry name" value="NUDIX_NadM_like"/>
    <property type="match status" value="1"/>
</dbReference>
<comment type="cofactor">
    <cofactor evidence="1">
        <name>Mg(2+)</name>
        <dbReference type="ChEBI" id="CHEBI:18420"/>
    </cofactor>
</comment>
<dbReference type="EMBL" id="CP053435">
    <property type="protein sequence ID" value="QJW89834.1"/>
    <property type="molecule type" value="Genomic_DNA"/>
</dbReference>
<dbReference type="AlphaFoldDB" id="A0A6M5Y8J6"/>
<evidence type="ECO:0000259" key="3">
    <source>
        <dbReference type="PROSITE" id="PS51462"/>
    </source>
</evidence>
<dbReference type="InterPro" id="IPR036388">
    <property type="entry name" value="WH-like_DNA-bd_sf"/>
</dbReference>
<feature type="domain" description="Nudix hydrolase" evidence="3">
    <location>
        <begin position="22"/>
        <end position="168"/>
    </location>
</feature>
<dbReference type="InterPro" id="IPR015797">
    <property type="entry name" value="NUDIX_hydrolase-like_dom_sf"/>
</dbReference>
<evidence type="ECO:0000313" key="4">
    <source>
        <dbReference type="EMBL" id="QJW89834.1"/>
    </source>
</evidence>
<dbReference type="KEGG" id="stae:HNV11_10815"/>
<dbReference type="SUPFAM" id="SSF46785">
    <property type="entry name" value="Winged helix' DNA-binding domain"/>
    <property type="match status" value="1"/>
</dbReference>
<accession>A0A6M5Y8J6</accession>
<evidence type="ECO:0000313" key="5">
    <source>
        <dbReference type="Proteomes" id="UP000502756"/>
    </source>
</evidence>
<evidence type="ECO:0000256" key="2">
    <source>
        <dbReference type="ARBA" id="ARBA00022801"/>
    </source>
</evidence>
<organism evidence="4 5">
    <name type="scientific">Spirosoma taeanense</name>
    <dbReference type="NCBI Taxonomy" id="2735870"/>
    <lineage>
        <taxon>Bacteria</taxon>
        <taxon>Pseudomonadati</taxon>
        <taxon>Bacteroidota</taxon>
        <taxon>Cytophagia</taxon>
        <taxon>Cytophagales</taxon>
        <taxon>Cytophagaceae</taxon>
        <taxon>Spirosoma</taxon>
    </lineage>
</organism>
<dbReference type="InterPro" id="IPR036390">
    <property type="entry name" value="WH_DNA-bd_sf"/>
</dbReference>
<dbReference type="Pfam" id="PF21906">
    <property type="entry name" value="WHD_NrtR"/>
    <property type="match status" value="1"/>
</dbReference>
<evidence type="ECO:0000256" key="1">
    <source>
        <dbReference type="ARBA" id="ARBA00001946"/>
    </source>
</evidence>
<dbReference type="Gene3D" id="3.90.79.10">
    <property type="entry name" value="Nucleoside Triphosphate Pyrophosphohydrolase"/>
    <property type="match status" value="1"/>
</dbReference>
<dbReference type="PROSITE" id="PS51462">
    <property type="entry name" value="NUDIX"/>
    <property type="match status" value="1"/>
</dbReference>